<feature type="binding site" evidence="3">
    <location>
        <position position="379"/>
    </location>
    <ligand>
        <name>CoA</name>
        <dbReference type="ChEBI" id="CHEBI:57287"/>
    </ligand>
</feature>
<sequence>MKRAAIVRERQMNAEDAASMISDSEVLGCSGFTPAGYPKAISIALAKRARRIHEQGQKFRVALYTGASVGDELDGELARAHAVSYRIPYQSNPDMREGINSGEVEFVDFHLSHLAQYVRYGFLPHPKTAIVEAADITDDGKIYLTMSGGMSPTYCQLAERVFVELNERFGDGVKGLHDIYIPESPPARGTIPIFHPGDRIGVPYIQVDPKKITGIILTNQPDLNLPFKKPDEVSRSIADRIIDFIQHEQRKGRMPKQLPYQSGVGNVANAVLAGIASYPNLEAITMYTEVIQDSIFELLDAERLEIASTCSLTLSPEGQARFQQNISSYKDKFIIRSQEVSNNPEIIRRLGVISMNTALEIDIFGNVNSTHVLGSKMMNGIGGSGDFCRNAYVSIYMVPSITKGGAISSVVPMVSHVDHNEHSVQVVVTENGLADLRGLSPVKRARLIIENCAHPDYRDLLRDYLAYGLEKAPSKHTPHLLERAFEFHLRLMKTGTMQC</sequence>
<evidence type="ECO:0000313" key="7">
    <source>
        <dbReference type="Proteomes" id="UP000524246"/>
    </source>
</evidence>
<dbReference type="InterPro" id="IPR017821">
    <property type="entry name" value="Succinate_CoA_transferase"/>
</dbReference>
<comment type="caution">
    <text evidence="6">The sequence shown here is derived from an EMBL/GenBank/DDBJ whole genome shotgun (WGS) entry which is preliminary data.</text>
</comment>
<dbReference type="GO" id="GO:0003986">
    <property type="term" value="F:acetyl-CoA hydrolase activity"/>
    <property type="evidence" value="ECO:0007669"/>
    <property type="project" value="TreeGrafter"/>
</dbReference>
<protein>
    <submittedName>
        <fullName evidence="6">Succinate CoA transferase</fullName>
    </submittedName>
</protein>
<dbReference type="InterPro" id="IPR003702">
    <property type="entry name" value="ActCoA_hydro_N"/>
</dbReference>
<feature type="domain" description="Acetyl-CoA hydrolase/transferase C-terminal" evidence="5">
    <location>
        <begin position="318"/>
        <end position="464"/>
    </location>
</feature>
<dbReference type="Proteomes" id="UP000524246">
    <property type="component" value="Unassembled WGS sequence"/>
</dbReference>
<dbReference type="NCBIfam" id="TIGR03458">
    <property type="entry name" value="YgfH_subfam"/>
    <property type="match status" value="1"/>
</dbReference>
<dbReference type="AlphaFoldDB" id="A0A7X9IKL4"/>
<evidence type="ECO:0000256" key="2">
    <source>
        <dbReference type="PIRSR" id="PIRSR617821-1"/>
    </source>
</evidence>
<dbReference type="GO" id="GO:0006083">
    <property type="term" value="P:acetate metabolic process"/>
    <property type="evidence" value="ECO:0007669"/>
    <property type="project" value="InterPro"/>
</dbReference>
<accession>A0A7X9IKL4</accession>
<dbReference type="GO" id="GO:0006084">
    <property type="term" value="P:acetyl-CoA metabolic process"/>
    <property type="evidence" value="ECO:0007669"/>
    <property type="project" value="InterPro"/>
</dbReference>
<feature type="binding site" evidence="3">
    <location>
        <position position="403"/>
    </location>
    <ligand>
        <name>CoA</name>
        <dbReference type="ChEBI" id="CHEBI:57287"/>
    </ligand>
</feature>
<dbReference type="PANTHER" id="PTHR43609">
    <property type="entry name" value="ACETYL-COA HYDROLASE"/>
    <property type="match status" value="1"/>
</dbReference>
<dbReference type="Gene3D" id="3.40.1080.20">
    <property type="entry name" value="Acetyl-CoA hydrolase/transferase C-terminal domain"/>
    <property type="match status" value="1"/>
</dbReference>
<name>A0A7X9IKL4_9DELT</name>
<dbReference type="SUPFAM" id="SSF100950">
    <property type="entry name" value="NagB/RpiA/CoA transferase-like"/>
    <property type="match status" value="2"/>
</dbReference>
<dbReference type="FunFam" id="3.40.1080.20:FF:000001">
    <property type="entry name" value="Acetyl-CoA hydrolase Ach1"/>
    <property type="match status" value="1"/>
</dbReference>
<dbReference type="Pfam" id="PF13336">
    <property type="entry name" value="AcetylCoA_hyd_C"/>
    <property type="match status" value="1"/>
</dbReference>
<feature type="active site" description="5-glutamyl coenzyme A thioester intermediate" evidence="2">
    <location>
        <position position="289"/>
    </location>
</feature>
<dbReference type="InterPro" id="IPR046433">
    <property type="entry name" value="ActCoA_hydro"/>
</dbReference>
<dbReference type="PANTHER" id="PTHR43609:SF1">
    <property type="entry name" value="ACETYL-COA HYDROLASE"/>
    <property type="match status" value="1"/>
</dbReference>
<evidence type="ECO:0000313" key="6">
    <source>
        <dbReference type="EMBL" id="NMC63820.1"/>
    </source>
</evidence>
<dbReference type="GO" id="GO:0008775">
    <property type="term" value="F:acetate CoA-transferase activity"/>
    <property type="evidence" value="ECO:0007669"/>
    <property type="project" value="InterPro"/>
</dbReference>
<dbReference type="InterPro" id="IPR038460">
    <property type="entry name" value="AcetylCoA_hyd_C_sf"/>
</dbReference>
<dbReference type="Pfam" id="PF02550">
    <property type="entry name" value="AcetylCoA_hydro"/>
    <property type="match status" value="1"/>
</dbReference>
<feature type="binding site" evidence="3">
    <location>
        <position position="383"/>
    </location>
    <ligand>
        <name>CoA</name>
        <dbReference type="ChEBI" id="CHEBI:57287"/>
    </ligand>
</feature>
<organism evidence="6 7">
    <name type="scientific">SAR324 cluster bacterium</name>
    <dbReference type="NCBI Taxonomy" id="2024889"/>
    <lineage>
        <taxon>Bacteria</taxon>
        <taxon>Deltaproteobacteria</taxon>
        <taxon>SAR324 cluster</taxon>
    </lineage>
</organism>
<gene>
    <name evidence="6" type="ORF">GYA55_11710</name>
</gene>
<reference evidence="6 7" key="1">
    <citation type="journal article" date="2020" name="Biotechnol. Biofuels">
        <title>New insights from the biogas microbiome by comprehensive genome-resolved metagenomics of nearly 1600 species originating from multiple anaerobic digesters.</title>
        <authorList>
            <person name="Campanaro S."/>
            <person name="Treu L."/>
            <person name="Rodriguez-R L.M."/>
            <person name="Kovalovszki A."/>
            <person name="Ziels R.M."/>
            <person name="Maus I."/>
            <person name="Zhu X."/>
            <person name="Kougias P.G."/>
            <person name="Basile A."/>
            <person name="Luo G."/>
            <person name="Schluter A."/>
            <person name="Konstantinidis K.T."/>
            <person name="Angelidaki I."/>
        </authorList>
    </citation>
    <scope>NUCLEOTIDE SEQUENCE [LARGE SCALE GENOMIC DNA]</scope>
    <source>
        <strain evidence="6">AS27yjCOA_65</strain>
    </source>
</reference>
<dbReference type="InterPro" id="IPR037171">
    <property type="entry name" value="NagB/RpiA_transferase-like"/>
</dbReference>
<proteinExistence type="inferred from homology"/>
<dbReference type="EMBL" id="JAAZON010000532">
    <property type="protein sequence ID" value="NMC63820.1"/>
    <property type="molecule type" value="Genomic_DNA"/>
</dbReference>
<feature type="binding site" evidence="3">
    <location>
        <begin position="263"/>
        <end position="267"/>
    </location>
    <ligand>
        <name>CoA</name>
        <dbReference type="ChEBI" id="CHEBI:57287"/>
    </ligand>
</feature>
<evidence type="ECO:0000256" key="1">
    <source>
        <dbReference type="ARBA" id="ARBA00009632"/>
    </source>
</evidence>
<evidence type="ECO:0000259" key="5">
    <source>
        <dbReference type="Pfam" id="PF13336"/>
    </source>
</evidence>
<feature type="domain" description="Acetyl-CoA hydrolase/transferase N-terminal" evidence="4">
    <location>
        <begin position="11"/>
        <end position="216"/>
    </location>
</feature>
<dbReference type="InterPro" id="IPR026888">
    <property type="entry name" value="AcetylCoA_hyd_C"/>
</dbReference>
<evidence type="ECO:0000259" key="4">
    <source>
        <dbReference type="Pfam" id="PF02550"/>
    </source>
</evidence>
<comment type="similarity">
    <text evidence="1">Belongs to the acetyl-CoA hydrolase/transferase family.</text>
</comment>
<evidence type="ECO:0000256" key="3">
    <source>
        <dbReference type="PIRSR" id="PIRSR617821-2"/>
    </source>
</evidence>
<keyword evidence="6" id="KW-0808">Transferase</keyword>
<dbReference type="Gene3D" id="3.40.1080.10">
    <property type="entry name" value="Glutaconate Coenzyme A-transferase"/>
    <property type="match status" value="1"/>
</dbReference>